<sequence length="326" mass="37128">MLHTSQAIFHTNAADPLFKQVRMFQALAIPAVFIFFMISGAMLIDYRSRMTTREFFKKRALRVVVPLILWSVLWYGYDIRFTAYPGPIPHPDPSVSDFLLSFASTNINTLFWFFYVILTLYLVTPLLSALVSLKERGYLFVLVCIYVVTNCFIFYPLEILKISINNNMVNFPLVTFSYLGYFIAGYLIHTDYFSRKQENLIIGIGVIMFVIQVSFVSLGIGTNLDMNNSTGPIVFFYSAGLFTLVKRLMISVKVTASAAKILKTLASTSLGIYIIHPFFIKLFDKLLSITDLSLIHVYLFPFMVYLACVLVVLIVKKLPGGKYIFP</sequence>
<dbReference type="PATRIC" id="fig|1045004.4.peg.1206"/>
<keyword evidence="9" id="KW-0808">Transferase</keyword>
<dbReference type="PANTHER" id="PTHR40074">
    <property type="entry name" value="O-ACETYLTRANSFERASE WECH"/>
    <property type="match status" value="1"/>
</dbReference>
<evidence type="ECO:0000256" key="7">
    <source>
        <dbReference type="SAM" id="Phobius"/>
    </source>
</evidence>
<name>G9WFL5_9LACO</name>
<dbReference type="eggNOG" id="COG3274">
    <property type="taxonomic scope" value="Bacteria"/>
</dbReference>
<dbReference type="Pfam" id="PF01757">
    <property type="entry name" value="Acyl_transf_3"/>
    <property type="match status" value="1"/>
</dbReference>
<evidence type="ECO:0000256" key="2">
    <source>
        <dbReference type="ARBA" id="ARBA00007400"/>
    </source>
</evidence>
<comment type="caution">
    <text evidence="9">The sequence shown here is derived from an EMBL/GenBank/DDBJ whole genome shotgun (WGS) entry which is preliminary data.</text>
</comment>
<keyword evidence="10" id="KW-1185">Reference proteome</keyword>
<keyword evidence="9" id="KW-0012">Acyltransferase</keyword>
<dbReference type="AlphaFoldDB" id="G9WFL5"/>
<dbReference type="GO" id="GO:0016413">
    <property type="term" value="F:O-acetyltransferase activity"/>
    <property type="evidence" value="ECO:0007669"/>
    <property type="project" value="TreeGrafter"/>
</dbReference>
<feature type="transmembrane region" description="Helical" evidence="7">
    <location>
        <begin position="138"/>
        <end position="157"/>
    </location>
</feature>
<evidence type="ECO:0000259" key="8">
    <source>
        <dbReference type="Pfam" id="PF01757"/>
    </source>
</evidence>
<feature type="transmembrane region" description="Helical" evidence="7">
    <location>
        <begin position="261"/>
        <end position="283"/>
    </location>
</feature>
<feature type="transmembrane region" description="Helical" evidence="7">
    <location>
        <begin position="23"/>
        <end position="44"/>
    </location>
</feature>
<evidence type="ECO:0000256" key="3">
    <source>
        <dbReference type="ARBA" id="ARBA00022475"/>
    </source>
</evidence>
<evidence type="ECO:0000256" key="4">
    <source>
        <dbReference type="ARBA" id="ARBA00022692"/>
    </source>
</evidence>
<accession>G9WFL5</accession>
<evidence type="ECO:0000256" key="5">
    <source>
        <dbReference type="ARBA" id="ARBA00022989"/>
    </source>
</evidence>
<organism evidence="9 10">
    <name type="scientific">Oenococcus kitaharae DSM 17330</name>
    <dbReference type="NCBI Taxonomy" id="1045004"/>
    <lineage>
        <taxon>Bacteria</taxon>
        <taxon>Bacillati</taxon>
        <taxon>Bacillota</taxon>
        <taxon>Bacilli</taxon>
        <taxon>Lactobacillales</taxon>
        <taxon>Lactobacillaceae</taxon>
        <taxon>Oenococcus</taxon>
    </lineage>
</organism>
<evidence type="ECO:0000256" key="6">
    <source>
        <dbReference type="ARBA" id="ARBA00023136"/>
    </source>
</evidence>
<keyword evidence="4 7" id="KW-0812">Transmembrane</keyword>
<feature type="transmembrane region" description="Helical" evidence="7">
    <location>
        <begin position="232"/>
        <end position="249"/>
    </location>
</feature>
<keyword evidence="5 7" id="KW-1133">Transmembrane helix</keyword>
<dbReference type="GO" id="GO:0009246">
    <property type="term" value="P:enterobacterial common antigen biosynthetic process"/>
    <property type="evidence" value="ECO:0007669"/>
    <property type="project" value="TreeGrafter"/>
</dbReference>
<feature type="domain" description="Acyltransferase 3" evidence="8">
    <location>
        <begin position="1"/>
        <end position="314"/>
    </location>
</feature>
<reference evidence="9 10" key="1">
    <citation type="journal article" date="2012" name="PLoS ONE">
        <title>Functional divergence in the genus oenococcus as predicted by genome sequencing of the newly-described species, Oenococcus kitaharae.</title>
        <authorList>
            <person name="Borneman A.R."/>
            <person name="McCarthy J.M."/>
            <person name="Chambers P.J."/>
            <person name="Bartowsky E.J."/>
        </authorList>
    </citation>
    <scope>NUCLEOTIDE SEQUENCE [LARGE SCALE GENOMIC DNA]</scope>
    <source>
        <strain evidence="10">DSM17330</strain>
    </source>
</reference>
<dbReference type="EMBL" id="AFVZ01000001">
    <property type="protein sequence ID" value="EHN59307.1"/>
    <property type="molecule type" value="Genomic_DNA"/>
</dbReference>
<keyword evidence="3" id="KW-1003">Cell membrane</keyword>
<proteinExistence type="inferred from homology"/>
<gene>
    <name evidence="9" type="ORF">OKIT_1224</name>
</gene>
<dbReference type="STRING" id="336988.NT96_07215"/>
<feature type="transmembrane region" description="Helical" evidence="7">
    <location>
        <begin position="110"/>
        <end position="131"/>
    </location>
</feature>
<keyword evidence="6 7" id="KW-0472">Membrane</keyword>
<dbReference type="Proteomes" id="UP000004959">
    <property type="component" value="Chromosome"/>
</dbReference>
<feature type="transmembrane region" description="Helical" evidence="7">
    <location>
        <begin position="169"/>
        <end position="188"/>
    </location>
</feature>
<comment type="subcellular location">
    <subcellularLocation>
        <location evidence="1">Cell membrane</location>
        <topology evidence="1">Multi-pass membrane protein</topology>
    </subcellularLocation>
</comment>
<evidence type="ECO:0000313" key="9">
    <source>
        <dbReference type="EMBL" id="EHN59307.1"/>
    </source>
</evidence>
<dbReference type="HOGENOM" id="CLU_047714_0_0_9"/>
<dbReference type="GO" id="GO:0005886">
    <property type="term" value="C:plasma membrane"/>
    <property type="evidence" value="ECO:0007669"/>
    <property type="project" value="UniProtKB-SubCell"/>
</dbReference>
<dbReference type="PANTHER" id="PTHR40074:SF2">
    <property type="entry name" value="O-ACETYLTRANSFERASE WECH"/>
    <property type="match status" value="1"/>
</dbReference>
<evidence type="ECO:0000313" key="10">
    <source>
        <dbReference type="Proteomes" id="UP000004959"/>
    </source>
</evidence>
<protein>
    <submittedName>
        <fullName evidence="9">Acyltransferase 3</fullName>
    </submittedName>
</protein>
<feature type="transmembrane region" description="Helical" evidence="7">
    <location>
        <begin position="295"/>
        <end position="315"/>
    </location>
</feature>
<feature type="transmembrane region" description="Helical" evidence="7">
    <location>
        <begin position="60"/>
        <end position="77"/>
    </location>
</feature>
<feature type="transmembrane region" description="Helical" evidence="7">
    <location>
        <begin position="200"/>
        <end position="220"/>
    </location>
</feature>
<dbReference type="InterPro" id="IPR002656">
    <property type="entry name" value="Acyl_transf_3_dom"/>
</dbReference>
<comment type="similarity">
    <text evidence="2">Belongs to the acyltransferase 3 family.</text>
</comment>
<evidence type="ECO:0000256" key="1">
    <source>
        <dbReference type="ARBA" id="ARBA00004651"/>
    </source>
</evidence>